<dbReference type="Proteomes" id="UP001516400">
    <property type="component" value="Unassembled WGS sequence"/>
</dbReference>
<name>A0ABD2NIT0_9CUCU</name>
<reference evidence="2 3" key="1">
    <citation type="journal article" date="2021" name="BMC Biol.">
        <title>Horizontally acquired antibacterial genes associated with adaptive radiation of ladybird beetles.</title>
        <authorList>
            <person name="Li H.S."/>
            <person name="Tang X.F."/>
            <person name="Huang Y.H."/>
            <person name="Xu Z.Y."/>
            <person name="Chen M.L."/>
            <person name="Du X.Y."/>
            <person name="Qiu B.Y."/>
            <person name="Chen P.T."/>
            <person name="Zhang W."/>
            <person name="Slipinski A."/>
            <person name="Escalona H.E."/>
            <person name="Waterhouse R.M."/>
            <person name="Zwick A."/>
            <person name="Pang H."/>
        </authorList>
    </citation>
    <scope>NUCLEOTIDE SEQUENCE [LARGE SCALE GENOMIC DNA]</scope>
    <source>
        <strain evidence="2">SYSU2018</strain>
    </source>
</reference>
<dbReference type="AlphaFoldDB" id="A0ABD2NIT0"/>
<feature type="region of interest" description="Disordered" evidence="1">
    <location>
        <begin position="12"/>
        <end position="46"/>
    </location>
</feature>
<accession>A0ABD2NIT0</accession>
<dbReference type="EMBL" id="JABFTP020000122">
    <property type="protein sequence ID" value="KAL3278548.1"/>
    <property type="molecule type" value="Genomic_DNA"/>
</dbReference>
<proteinExistence type="predicted"/>
<comment type="caution">
    <text evidence="2">The sequence shown here is derived from an EMBL/GenBank/DDBJ whole genome shotgun (WGS) entry which is preliminary data.</text>
</comment>
<organism evidence="2 3">
    <name type="scientific">Cryptolaemus montrouzieri</name>
    <dbReference type="NCBI Taxonomy" id="559131"/>
    <lineage>
        <taxon>Eukaryota</taxon>
        <taxon>Metazoa</taxon>
        <taxon>Ecdysozoa</taxon>
        <taxon>Arthropoda</taxon>
        <taxon>Hexapoda</taxon>
        <taxon>Insecta</taxon>
        <taxon>Pterygota</taxon>
        <taxon>Neoptera</taxon>
        <taxon>Endopterygota</taxon>
        <taxon>Coleoptera</taxon>
        <taxon>Polyphaga</taxon>
        <taxon>Cucujiformia</taxon>
        <taxon>Coccinelloidea</taxon>
        <taxon>Coccinellidae</taxon>
        <taxon>Scymninae</taxon>
        <taxon>Scymnini</taxon>
        <taxon>Cryptolaemus</taxon>
    </lineage>
</organism>
<evidence type="ECO:0000256" key="1">
    <source>
        <dbReference type="SAM" id="MobiDB-lite"/>
    </source>
</evidence>
<keyword evidence="3" id="KW-1185">Reference proteome</keyword>
<evidence type="ECO:0000313" key="2">
    <source>
        <dbReference type="EMBL" id="KAL3278548.1"/>
    </source>
</evidence>
<gene>
    <name evidence="2" type="ORF">HHI36_024415</name>
</gene>
<protein>
    <submittedName>
        <fullName evidence="2">Uncharacterized protein</fullName>
    </submittedName>
</protein>
<sequence length="266" mass="30565">MKRQQLFRRLQPNIPEGVFDKDSKRSDGDCRPPRENRWASSDGDQKDLTEFHGYNHEEPEKFSVRLTDTFAKDSIPEGEWTITAVGQLREDAKTGWSSYEQVSLTFSEFGICLKERFENPALVATLQPIIPEEVFVSKLKCLVLADYQHFLYKIRTVIELRESAAHLVKTVGRPVTTTRKLANSLKPVDLTEFHGYNREEPEEFLVRFTDTFAKDSIPEGEWAITAVGQLREDAKTGWPSYEQVSLTFSELEICLKERFENPALVA</sequence>
<evidence type="ECO:0000313" key="3">
    <source>
        <dbReference type="Proteomes" id="UP001516400"/>
    </source>
</evidence>
<feature type="compositionally biased region" description="Basic and acidic residues" evidence="1">
    <location>
        <begin position="18"/>
        <end position="46"/>
    </location>
</feature>